<evidence type="ECO:0000313" key="1">
    <source>
        <dbReference type="EMBL" id="KAI5334509.1"/>
    </source>
</evidence>
<sequence>MSDKASCSRALDVRALNFEDDNAKDGEKQQEIKSKDIEQQDEMVNSLKFEILSYLELHMRRWVQYLR</sequence>
<evidence type="ECO:0000313" key="2">
    <source>
        <dbReference type="Proteomes" id="UP001054821"/>
    </source>
</evidence>
<accession>A0AAD4Z6P6</accession>
<gene>
    <name evidence="1" type="ORF">L3X38_024642</name>
</gene>
<organism evidence="1 2">
    <name type="scientific">Prunus dulcis</name>
    <name type="common">Almond</name>
    <name type="synonym">Amygdalus dulcis</name>
    <dbReference type="NCBI Taxonomy" id="3755"/>
    <lineage>
        <taxon>Eukaryota</taxon>
        <taxon>Viridiplantae</taxon>
        <taxon>Streptophyta</taxon>
        <taxon>Embryophyta</taxon>
        <taxon>Tracheophyta</taxon>
        <taxon>Spermatophyta</taxon>
        <taxon>Magnoliopsida</taxon>
        <taxon>eudicotyledons</taxon>
        <taxon>Gunneridae</taxon>
        <taxon>Pentapetalae</taxon>
        <taxon>rosids</taxon>
        <taxon>fabids</taxon>
        <taxon>Rosales</taxon>
        <taxon>Rosaceae</taxon>
        <taxon>Amygdaloideae</taxon>
        <taxon>Amygdaleae</taxon>
        <taxon>Prunus</taxon>
    </lineage>
</organism>
<dbReference type="AlphaFoldDB" id="A0AAD4Z6P6"/>
<proteinExistence type="predicted"/>
<dbReference type="Proteomes" id="UP001054821">
    <property type="component" value="Chromosome 4"/>
</dbReference>
<protein>
    <submittedName>
        <fullName evidence="1">Uncharacterized protein</fullName>
    </submittedName>
</protein>
<dbReference type="EMBL" id="JAJFAZ020000004">
    <property type="protein sequence ID" value="KAI5334509.1"/>
    <property type="molecule type" value="Genomic_DNA"/>
</dbReference>
<comment type="caution">
    <text evidence="1">The sequence shown here is derived from an EMBL/GenBank/DDBJ whole genome shotgun (WGS) entry which is preliminary data.</text>
</comment>
<reference evidence="1 2" key="1">
    <citation type="journal article" date="2022" name="G3 (Bethesda)">
        <title>Whole-genome sequence and methylome profiling of the almond [Prunus dulcis (Mill.) D.A. Webb] cultivar 'Nonpareil'.</title>
        <authorList>
            <person name="D'Amico-Willman K.M."/>
            <person name="Ouma W.Z."/>
            <person name="Meulia T."/>
            <person name="Sideli G.M."/>
            <person name="Gradziel T.M."/>
            <person name="Fresnedo-Ramirez J."/>
        </authorList>
    </citation>
    <scope>NUCLEOTIDE SEQUENCE [LARGE SCALE GENOMIC DNA]</scope>
    <source>
        <strain evidence="1">Clone GOH B32 T37-40</strain>
    </source>
</reference>
<keyword evidence="2" id="KW-1185">Reference proteome</keyword>
<name>A0AAD4Z6P6_PRUDU</name>